<dbReference type="EMBL" id="JAVHNR010000003">
    <property type="protein sequence ID" value="KAK6348638.1"/>
    <property type="molecule type" value="Genomic_DNA"/>
</dbReference>
<dbReference type="SUPFAM" id="SSF48264">
    <property type="entry name" value="Cytochrome P450"/>
    <property type="match status" value="1"/>
</dbReference>
<keyword evidence="5 6" id="KW-0349">Heme</keyword>
<dbReference type="Proteomes" id="UP001313282">
    <property type="component" value="Unassembled WGS sequence"/>
</dbReference>
<dbReference type="InterPro" id="IPR001128">
    <property type="entry name" value="Cyt_P450"/>
</dbReference>
<feature type="binding site" description="axial binding residue" evidence="5">
    <location>
        <position position="477"/>
    </location>
    <ligand>
        <name>heme</name>
        <dbReference type="ChEBI" id="CHEBI:30413"/>
    </ligand>
    <ligandPart>
        <name>Fe</name>
        <dbReference type="ChEBI" id="CHEBI:18248"/>
    </ligandPart>
</feature>
<evidence type="ECO:0000256" key="3">
    <source>
        <dbReference type="ARBA" id="ARBA00022723"/>
    </source>
</evidence>
<dbReference type="InterPro" id="IPR002401">
    <property type="entry name" value="Cyt_P450_E_grp-I"/>
</dbReference>
<evidence type="ECO:0000313" key="7">
    <source>
        <dbReference type="EMBL" id="KAK6348638.1"/>
    </source>
</evidence>
<dbReference type="PRINTS" id="PR00385">
    <property type="entry name" value="P450"/>
</dbReference>
<dbReference type="CDD" id="cd11062">
    <property type="entry name" value="CYP58-like"/>
    <property type="match status" value="1"/>
</dbReference>
<evidence type="ECO:0000256" key="5">
    <source>
        <dbReference type="PIRSR" id="PIRSR602401-1"/>
    </source>
</evidence>
<sequence length="534" mass="60818">MVLHEFFSSTISAAELQPLLDKFLSLPLSDQLLYGSTSFVASYILLYVPTRFVYRLYFDPLSEIPGPKSALISENLNKLWWIAIPWKKGTEPFTLKKWHDKYGPIVRTGPRHVSFDDIEVYNQIYKVNTKFPKSLDFYNHPSANESIVEDVDIKRAHARRAAFAPYFSKTAVRKLEDLVQSKVSLFLSRVKEMGTNINMTRGLRCLTVDIITSYSYEESFDSLSHPTFTPGWLIGFEQLISTTGVQNYLPNTFAAIEFILEKFLPRSFVLVIAPVMGDVLNFKEVCTRAVLGQKVKYLAGERNMVTIFAQLFEDDEKRGRKALTDKQLIHDALSTVAAGMDTTGHALSYAIYYLIKYPEVQKRLLEELKSVMASPTAEVKEEVLDNLPFLQACIKESLRSSHGVPGPLPRDVPEGGATLLGHYLPAGTVLLNSAYTYHTNPKVFPNPSQWDPARWLVEDTRDMEKHFIPFSRGSRICIGMNLAEVELTLALGRFVRMFEFGFMEGFKDSDMEWRAFFVPKTVGMLMIWAKERTE</sequence>
<dbReference type="PROSITE" id="PS00086">
    <property type="entry name" value="CYTOCHROME_P450"/>
    <property type="match status" value="1"/>
</dbReference>
<keyword evidence="6" id="KW-0560">Oxidoreductase</keyword>
<keyword evidence="6" id="KW-0503">Monooxygenase</keyword>
<protein>
    <recommendedName>
        <fullName evidence="9">Cytochrome P450</fullName>
    </recommendedName>
</protein>
<comment type="caution">
    <text evidence="7">The sequence shown here is derived from an EMBL/GenBank/DDBJ whole genome shotgun (WGS) entry which is preliminary data.</text>
</comment>
<accession>A0AAN8RK86</accession>
<evidence type="ECO:0008006" key="9">
    <source>
        <dbReference type="Google" id="ProtNLM"/>
    </source>
</evidence>
<dbReference type="InterPro" id="IPR017972">
    <property type="entry name" value="Cyt_P450_CS"/>
</dbReference>
<dbReference type="Gene3D" id="1.10.630.10">
    <property type="entry name" value="Cytochrome P450"/>
    <property type="match status" value="1"/>
</dbReference>
<dbReference type="AlphaFoldDB" id="A0AAN8RK86"/>
<evidence type="ECO:0000256" key="2">
    <source>
        <dbReference type="ARBA" id="ARBA00010617"/>
    </source>
</evidence>
<proteinExistence type="inferred from homology"/>
<dbReference type="Pfam" id="PF00067">
    <property type="entry name" value="p450"/>
    <property type="match status" value="1"/>
</dbReference>
<evidence type="ECO:0000256" key="4">
    <source>
        <dbReference type="ARBA" id="ARBA00023004"/>
    </source>
</evidence>
<evidence type="ECO:0000256" key="6">
    <source>
        <dbReference type="RuleBase" id="RU000461"/>
    </source>
</evidence>
<evidence type="ECO:0000313" key="8">
    <source>
        <dbReference type="Proteomes" id="UP001313282"/>
    </source>
</evidence>
<dbReference type="PANTHER" id="PTHR24305:SF166">
    <property type="entry name" value="CYTOCHROME P450 12A4, MITOCHONDRIAL-RELATED"/>
    <property type="match status" value="1"/>
</dbReference>
<dbReference type="PRINTS" id="PR00463">
    <property type="entry name" value="EP450I"/>
</dbReference>
<dbReference type="GO" id="GO:0004497">
    <property type="term" value="F:monooxygenase activity"/>
    <property type="evidence" value="ECO:0007669"/>
    <property type="project" value="UniProtKB-KW"/>
</dbReference>
<dbReference type="GO" id="GO:0016705">
    <property type="term" value="F:oxidoreductase activity, acting on paired donors, with incorporation or reduction of molecular oxygen"/>
    <property type="evidence" value="ECO:0007669"/>
    <property type="project" value="InterPro"/>
</dbReference>
<keyword evidence="4 5" id="KW-0408">Iron</keyword>
<dbReference type="PANTHER" id="PTHR24305">
    <property type="entry name" value="CYTOCHROME P450"/>
    <property type="match status" value="1"/>
</dbReference>
<evidence type="ECO:0000256" key="1">
    <source>
        <dbReference type="ARBA" id="ARBA00001971"/>
    </source>
</evidence>
<comment type="cofactor">
    <cofactor evidence="1 5">
        <name>heme</name>
        <dbReference type="ChEBI" id="CHEBI:30413"/>
    </cofactor>
</comment>
<dbReference type="InterPro" id="IPR050121">
    <property type="entry name" value="Cytochrome_P450_monoxygenase"/>
</dbReference>
<name>A0AAN8RK86_9PEZI</name>
<organism evidence="7 8">
    <name type="scientific">Orbilia javanica</name>
    <dbReference type="NCBI Taxonomy" id="47235"/>
    <lineage>
        <taxon>Eukaryota</taxon>
        <taxon>Fungi</taxon>
        <taxon>Dikarya</taxon>
        <taxon>Ascomycota</taxon>
        <taxon>Pezizomycotina</taxon>
        <taxon>Orbiliomycetes</taxon>
        <taxon>Orbiliales</taxon>
        <taxon>Orbiliaceae</taxon>
        <taxon>Orbilia</taxon>
    </lineage>
</organism>
<dbReference type="GO" id="GO:0005506">
    <property type="term" value="F:iron ion binding"/>
    <property type="evidence" value="ECO:0007669"/>
    <property type="project" value="InterPro"/>
</dbReference>
<gene>
    <name evidence="7" type="ORF">TWF718_006425</name>
</gene>
<keyword evidence="8" id="KW-1185">Reference proteome</keyword>
<reference evidence="7 8" key="1">
    <citation type="submission" date="2019-10" db="EMBL/GenBank/DDBJ databases">
        <authorList>
            <person name="Palmer J.M."/>
        </authorList>
    </citation>
    <scope>NUCLEOTIDE SEQUENCE [LARGE SCALE GENOMIC DNA]</scope>
    <source>
        <strain evidence="7 8">TWF718</strain>
    </source>
</reference>
<comment type="similarity">
    <text evidence="2 6">Belongs to the cytochrome P450 family.</text>
</comment>
<dbReference type="GO" id="GO:0020037">
    <property type="term" value="F:heme binding"/>
    <property type="evidence" value="ECO:0007669"/>
    <property type="project" value="InterPro"/>
</dbReference>
<keyword evidence="3 5" id="KW-0479">Metal-binding</keyword>
<dbReference type="InterPro" id="IPR036396">
    <property type="entry name" value="Cyt_P450_sf"/>
</dbReference>